<evidence type="ECO:0000256" key="4">
    <source>
        <dbReference type="ARBA" id="ARBA00023172"/>
    </source>
</evidence>
<dbReference type="Gene3D" id="1.10.443.10">
    <property type="entry name" value="Intergrase catalytic core"/>
    <property type="match status" value="1"/>
</dbReference>
<dbReference type="PROSITE" id="PS51898">
    <property type="entry name" value="TYR_RECOMBINASE"/>
    <property type="match status" value="1"/>
</dbReference>
<dbReference type="CDD" id="cd01189">
    <property type="entry name" value="INT_ICEBs1_C_like"/>
    <property type="match status" value="1"/>
</dbReference>
<name>A0ABW1RX23_9LACO</name>
<evidence type="ECO:0000256" key="5">
    <source>
        <dbReference type="PROSITE-ProRule" id="PRU01248"/>
    </source>
</evidence>
<dbReference type="InterPro" id="IPR002104">
    <property type="entry name" value="Integrase_catalytic"/>
</dbReference>
<evidence type="ECO:0000256" key="3">
    <source>
        <dbReference type="ARBA" id="ARBA00023125"/>
    </source>
</evidence>
<feature type="domain" description="Tyr recombinase" evidence="6">
    <location>
        <begin position="165"/>
        <end position="364"/>
    </location>
</feature>
<keyword evidence="2" id="KW-0229">DNA integration</keyword>
<protein>
    <submittedName>
        <fullName evidence="8">Tyrosine-type recombinase/integrase</fullName>
    </submittedName>
</protein>
<dbReference type="SUPFAM" id="SSF56349">
    <property type="entry name" value="DNA breaking-rejoining enzymes"/>
    <property type="match status" value="1"/>
</dbReference>
<sequence length="374" mass="43150">MADFIKRGDTWQYRMYVVQPTGKRERINKGGFKTKKEARLAAAKLESNYDDGLVIKVTEKTLAAYFKEWYEVNIEPHVRPATKRHYNITINTLEKKDIGSYQLKRITPTTYQKFINTFGKHHAMWTVKKMNAQIRACVKQAVFNKELPRDFTQNVKLVYNEKHSRDAVWLNGTQMKQVLSYCLDYVQTSGRPINHYIIIVALLTGLRLGELLGLTWADLDFKAKTITVSKSWDYVAKKLAPTKTKSSMRTISINDDCLTILKQLRDYQIQKNNINADSQIFLNHYHVVPTPTGLNKTVRGVLDECGIDIPGFHFHSLRHTHASFLLYSGVSVLAISKRLGHSNTRITLDVYSHMIDEMQNREMNKITDTLNSLF</sequence>
<dbReference type="Proteomes" id="UP001596282">
    <property type="component" value="Unassembled WGS sequence"/>
</dbReference>
<evidence type="ECO:0000256" key="2">
    <source>
        <dbReference type="ARBA" id="ARBA00022908"/>
    </source>
</evidence>
<keyword evidence="9" id="KW-1185">Reference proteome</keyword>
<comment type="similarity">
    <text evidence="1">Belongs to the 'phage' integrase family.</text>
</comment>
<keyword evidence="4" id="KW-0233">DNA recombination</keyword>
<evidence type="ECO:0000259" key="6">
    <source>
        <dbReference type="PROSITE" id="PS51898"/>
    </source>
</evidence>
<accession>A0ABW1RX23</accession>
<dbReference type="PANTHER" id="PTHR30349:SF64">
    <property type="entry name" value="PROPHAGE INTEGRASE INTD-RELATED"/>
    <property type="match status" value="1"/>
</dbReference>
<evidence type="ECO:0000313" key="8">
    <source>
        <dbReference type="EMBL" id="MFC6179982.1"/>
    </source>
</evidence>
<dbReference type="Pfam" id="PF00589">
    <property type="entry name" value="Phage_integrase"/>
    <property type="match status" value="1"/>
</dbReference>
<dbReference type="Pfam" id="PF14657">
    <property type="entry name" value="Arm-DNA-bind_4"/>
    <property type="match status" value="1"/>
</dbReference>
<reference evidence="9" key="1">
    <citation type="journal article" date="2019" name="Int. J. Syst. Evol. Microbiol.">
        <title>The Global Catalogue of Microorganisms (GCM) 10K type strain sequencing project: providing services to taxonomists for standard genome sequencing and annotation.</title>
        <authorList>
            <consortium name="The Broad Institute Genomics Platform"/>
            <consortium name="The Broad Institute Genome Sequencing Center for Infectious Disease"/>
            <person name="Wu L."/>
            <person name="Ma J."/>
        </authorList>
    </citation>
    <scope>NUCLEOTIDE SEQUENCE [LARGE SCALE GENOMIC DNA]</scope>
    <source>
        <strain evidence="9">CCM 8933</strain>
    </source>
</reference>
<dbReference type="InterPro" id="IPR013762">
    <property type="entry name" value="Integrase-like_cat_sf"/>
</dbReference>
<dbReference type="InterPro" id="IPR050090">
    <property type="entry name" value="Tyrosine_recombinase_XerCD"/>
</dbReference>
<evidence type="ECO:0000259" key="7">
    <source>
        <dbReference type="PROSITE" id="PS51900"/>
    </source>
</evidence>
<gene>
    <name evidence="8" type="ORF">ACFP5Y_01815</name>
</gene>
<proteinExistence type="inferred from homology"/>
<dbReference type="PANTHER" id="PTHR30349">
    <property type="entry name" value="PHAGE INTEGRASE-RELATED"/>
    <property type="match status" value="1"/>
</dbReference>
<dbReference type="InterPro" id="IPR044068">
    <property type="entry name" value="CB"/>
</dbReference>
<organism evidence="8 9">
    <name type="scientific">Lactiplantibacillus daowaiensis</name>
    <dbReference type="NCBI Taxonomy" id="2559918"/>
    <lineage>
        <taxon>Bacteria</taxon>
        <taxon>Bacillati</taxon>
        <taxon>Bacillota</taxon>
        <taxon>Bacilli</taxon>
        <taxon>Lactobacillales</taxon>
        <taxon>Lactobacillaceae</taxon>
        <taxon>Lactiplantibacillus</taxon>
    </lineage>
</organism>
<dbReference type="InterPro" id="IPR028259">
    <property type="entry name" value="AP2-like_int_N"/>
</dbReference>
<dbReference type="Pfam" id="PF14659">
    <property type="entry name" value="Phage_int_SAM_3"/>
    <property type="match status" value="1"/>
</dbReference>
<dbReference type="PROSITE" id="PS51900">
    <property type="entry name" value="CB"/>
    <property type="match status" value="1"/>
</dbReference>
<dbReference type="RefSeq" id="WP_137628155.1">
    <property type="nucleotide sequence ID" value="NZ_BJDJ01000006.1"/>
</dbReference>
<dbReference type="InterPro" id="IPR004107">
    <property type="entry name" value="Integrase_SAM-like_N"/>
</dbReference>
<dbReference type="InterPro" id="IPR010998">
    <property type="entry name" value="Integrase_recombinase_N"/>
</dbReference>
<evidence type="ECO:0000313" key="9">
    <source>
        <dbReference type="Proteomes" id="UP001596282"/>
    </source>
</evidence>
<keyword evidence="3 5" id="KW-0238">DNA-binding</keyword>
<dbReference type="Gene3D" id="1.10.150.130">
    <property type="match status" value="1"/>
</dbReference>
<comment type="caution">
    <text evidence="8">The sequence shown here is derived from an EMBL/GenBank/DDBJ whole genome shotgun (WGS) entry which is preliminary data.</text>
</comment>
<dbReference type="InterPro" id="IPR011010">
    <property type="entry name" value="DNA_brk_join_enz"/>
</dbReference>
<dbReference type="EMBL" id="JBHSSC010000005">
    <property type="protein sequence ID" value="MFC6179982.1"/>
    <property type="molecule type" value="Genomic_DNA"/>
</dbReference>
<feature type="domain" description="Core-binding (CB)" evidence="7">
    <location>
        <begin position="57"/>
        <end position="142"/>
    </location>
</feature>
<evidence type="ECO:0000256" key="1">
    <source>
        <dbReference type="ARBA" id="ARBA00008857"/>
    </source>
</evidence>